<evidence type="ECO:0000256" key="1">
    <source>
        <dbReference type="SAM" id="SignalP"/>
    </source>
</evidence>
<dbReference type="Gene3D" id="2.60.40.10">
    <property type="entry name" value="Immunoglobulins"/>
    <property type="match status" value="2"/>
</dbReference>
<dbReference type="InterPro" id="IPR017868">
    <property type="entry name" value="Filamin/ABP280_repeat-like"/>
</dbReference>
<protein>
    <submittedName>
        <fullName evidence="3">Ig-like domain repeat protein</fullName>
    </submittedName>
</protein>
<sequence length="308" mass="29984">MFRRSLTALAVAVGVAGSATIAAPAFAAYPASVPTVTSVSAPSAAYGAAATVSVAVSSGAGTPTGTATVKVSGRTASLALKSGKASYAVSGLAVGSYAVSVSYAPTSGSQWKASSASTTLKVVAAKTSTKVSAAGITVGSKATLKASVASNGAAPSGSVKFVVNGKGYTRTVSAGAAAVSVSGLPVGTYTVTATFTSSKASVLGSSAKTTLKVAAKKTSVSVTNVSVRKGHRPTVTAKPSVTGNVTLKVTGPNGYSSSRTVRITAGHSYTFSVAKSVTAAGKYSVKVSLNPSSDNYANSSKSVSVTVK</sequence>
<dbReference type="RefSeq" id="WP_289455280.1">
    <property type="nucleotide sequence ID" value="NZ_JAUCGQ010000001.1"/>
</dbReference>
<dbReference type="InterPro" id="IPR032109">
    <property type="entry name" value="Big_3_5"/>
</dbReference>
<accession>A0ABT7SGY2</accession>
<dbReference type="PROSITE" id="PS50194">
    <property type="entry name" value="FILAMIN_REPEAT"/>
    <property type="match status" value="1"/>
</dbReference>
<evidence type="ECO:0000313" key="3">
    <source>
        <dbReference type="EMBL" id="MDM7855458.1"/>
    </source>
</evidence>
<keyword evidence="1" id="KW-0732">Signal</keyword>
<evidence type="ECO:0000313" key="4">
    <source>
        <dbReference type="Proteomes" id="UP001529338"/>
    </source>
</evidence>
<keyword evidence="4" id="KW-1185">Reference proteome</keyword>
<dbReference type="Pfam" id="PF16640">
    <property type="entry name" value="Big_3_5"/>
    <property type="match status" value="1"/>
</dbReference>
<dbReference type="EMBL" id="JAUCGQ010000001">
    <property type="protein sequence ID" value="MDM7855458.1"/>
    <property type="molecule type" value="Genomic_DNA"/>
</dbReference>
<name>A0ABT7SGY2_9CELL</name>
<feature type="signal peptide" evidence="1">
    <location>
        <begin position="1"/>
        <end position="27"/>
    </location>
</feature>
<reference evidence="3 4" key="1">
    <citation type="submission" date="2023-06" db="EMBL/GenBank/DDBJ databases">
        <title>Cellulomonas sp. MW4 Whole genome sequence.</title>
        <authorList>
            <person name="Park S."/>
        </authorList>
    </citation>
    <scope>NUCLEOTIDE SEQUENCE [LARGE SCALE GENOMIC DNA]</scope>
    <source>
        <strain evidence="3 4">MW4</strain>
    </source>
</reference>
<dbReference type="Proteomes" id="UP001529338">
    <property type="component" value="Unassembled WGS sequence"/>
</dbReference>
<evidence type="ECO:0000259" key="2">
    <source>
        <dbReference type="Pfam" id="PF16640"/>
    </source>
</evidence>
<feature type="chain" id="PRO_5045211142" evidence="1">
    <location>
        <begin position="28"/>
        <end position="308"/>
    </location>
</feature>
<comment type="caution">
    <text evidence="3">The sequence shown here is derived from an EMBL/GenBank/DDBJ whole genome shotgun (WGS) entry which is preliminary data.</text>
</comment>
<gene>
    <name evidence="3" type="ORF">QRT04_11005</name>
</gene>
<feature type="domain" description="Bacterial Ig-like" evidence="2">
    <location>
        <begin position="132"/>
        <end position="213"/>
    </location>
</feature>
<dbReference type="InterPro" id="IPR013783">
    <property type="entry name" value="Ig-like_fold"/>
</dbReference>
<proteinExistence type="predicted"/>
<organism evidence="3 4">
    <name type="scientific">Cellulomonas alba</name>
    <dbReference type="NCBI Taxonomy" id="3053467"/>
    <lineage>
        <taxon>Bacteria</taxon>
        <taxon>Bacillati</taxon>
        <taxon>Actinomycetota</taxon>
        <taxon>Actinomycetes</taxon>
        <taxon>Micrococcales</taxon>
        <taxon>Cellulomonadaceae</taxon>
        <taxon>Cellulomonas</taxon>
    </lineage>
</organism>